<evidence type="ECO:0000256" key="2">
    <source>
        <dbReference type="ARBA" id="ARBA00023002"/>
    </source>
</evidence>
<evidence type="ECO:0000256" key="1">
    <source>
        <dbReference type="ARBA" id="ARBA00022630"/>
    </source>
</evidence>
<dbReference type="GO" id="GO:0050660">
    <property type="term" value="F:flavin adenine dinucleotide binding"/>
    <property type="evidence" value="ECO:0007669"/>
    <property type="project" value="InterPro"/>
</dbReference>
<keyword evidence="2" id="KW-0560">Oxidoreductase</keyword>
<comment type="caution">
    <text evidence="5">The sequence shown here is derived from an EMBL/GenBank/DDBJ whole genome shotgun (WGS) entry which is preliminary data.</text>
</comment>
<dbReference type="InterPro" id="IPR003953">
    <property type="entry name" value="FAD-dep_OxRdtase_2_FAD-bd"/>
</dbReference>
<feature type="domain" description="Squalene epoxidase" evidence="4">
    <location>
        <begin position="260"/>
        <end position="301"/>
    </location>
</feature>
<evidence type="ECO:0000259" key="4">
    <source>
        <dbReference type="Pfam" id="PF08491"/>
    </source>
</evidence>
<gene>
    <name evidence="5" type="ORF">CLV82_2055</name>
</gene>
<dbReference type="PANTHER" id="PTHR42685:SF22">
    <property type="entry name" value="CONDITIONED MEDIUM FACTOR RECEPTOR 1"/>
    <property type="match status" value="1"/>
</dbReference>
<dbReference type="PRINTS" id="PR00420">
    <property type="entry name" value="RNGMNOXGNASE"/>
</dbReference>
<dbReference type="PANTHER" id="PTHR42685">
    <property type="entry name" value="GERANYLGERANYL DIPHOSPHATE REDUCTASE"/>
    <property type="match status" value="1"/>
</dbReference>
<keyword evidence="1" id="KW-0285">Flavoprotein</keyword>
<dbReference type="InterPro" id="IPR036188">
    <property type="entry name" value="FAD/NAD-bd_sf"/>
</dbReference>
<dbReference type="SUPFAM" id="SSF51905">
    <property type="entry name" value="FAD/NAD(P)-binding domain"/>
    <property type="match status" value="1"/>
</dbReference>
<dbReference type="Pfam" id="PF00890">
    <property type="entry name" value="FAD_binding_2"/>
    <property type="match status" value="1"/>
</dbReference>
<dbReference type="InterPro" id="IPR050407">
    <property type="entry name" value="Geranylgeranyl_reductase"/>
</dbReference>
<organism evidence="5 6">
    <name type="scientific">Zeaxanthinibacter enoshimensis</name>
    <dbReference type="NCBI Taxonomy" id="392009"/>
    <lineage>
        <taxon>Bacteria</taxon>
        <taxon>Pseudomonadati</taxon>
        <taxon>Bacteroidota</taxon>
        <taxon>Flavobacteriia</taxon>
        <taxon>Flavobacteriales</taxon>
        <taxon>Flavobacteriaceae</taxon>
        <taxon>Zeaxanthinibacter</taxon>
    </lineage>
</organism>
<sequence length="372" mass="41197">MKNYEVIIVGGGLAGLTAATDIALSGHKVLLLEKHPYPRHKVCGEYLSAEVLPYLDTLGIKLPGEIAIDTLSWSVPGRQPVDTRLPLGGIGISRYGLDALLYQRACTAGAMVEFETVTEIRPGDKSFRVYTKEQVYESRVVLGAYGKRDALDKSLERDFITKRSPWLAVKAHYHFPDWPSNKVGLHTFTGGYGGLSKTELGTVNFCYLVCYNVFKRYGNIEQFTEQVISRNRELGEFLDEAEMAFESPMTIAQISFERKNPVEQGILMCGDTAGMIHPLCGNGMAMAIHSAAIAARLVSQSLSSSSFDSLQLQRQYAKEWEKNFNDRLRVGGLLQRILLTESLASFAQATLARSPQLLRAVIRATHGKTIQV</sequence>
<dbReference type="GO" id="GO:0016020">
    <property type="term" value="C:membrane"/>
    <property type="evidence" value="ECO:0007669"/>
    <property type="project" value="InterPro"/>
</dbReference>
<dbReference type="RefSeq" id="WP_133644179.1">
    <property type="nucleotide sequence ID" value="NZ_SNYI01000002.1"/>
</dbReference>
<accession>A0A4R6TKZ1</accession>
<keyword evidence="6" id="KW-1185">Reference proteome</keyword>
<evidence type="ECO:0000313" key="5">
    <source>
        <dbReference type="EMBL" id="TDQ31347.1"/>
    </source>
</evidence>
<proteinExistence type="predicted"/>
<dbReference type="Gene3D" id="3.50.50.60">
    <property type="entry name" value="FAD/NAD(P)-binding domain"/>
    <property type="match status" value="1"/>
</dbReference>
<dbReference type="EMBL" id="SNYI01000002">
    <property type="protein sequence ID" value="TDQ31347.1"/>
    <property type="molecule type" value="Genomic_DNA"/>
</dbReference>
<evidence type="ECO:0000259" key="3">
    <source>
        <dbReference type="Pfam" id="PF00890"/>
    </source>
</evidence>
<reference evidence="5 6" key="1">
    <citation type="submission" date="2019-03" db="EMBL/GenBank/DDBJ databases">
        <title>Genomic Encyclopedia of Archaeal and Bacterial Type Strains, Phase II (KMG-II): from individual species to whole genera.</title>
        <authorList>
            <person name="Goeker M."/>
        </authorList>
    </citation>
    <scope>NUCLEOTIDE SEQUENCE [LARGE SCALE GENOMIC DNA]</scope>
    <source>
        <strain evidence="5 6">DSM 18435</strain>
    </source>
</reference>
<evidence type="ECO:0000313" key="6">
    <source>
        <dbReference type="Proteomes" id="UP000295468"/>
    </source>
</evidence>
<dbReference type="Pfam" id="PF08491">
    <property type="entry name" value="SE"/>
    <property type="match status" value="1"/>
</dbReference>
<dbReference type="OrthoDB" id="1142316at2"/>
<protein>
    <submittedName>
        <fullName evidence="5">Flavin-dependent dehydrogenase</fullName>
    </submittedName>
</protein>
<dbReference type="InterPro" id="IPR013698">
    <property type="entry name" value="Squalene_epoxidase"/>
</dbReference>
<dbReference type="GO" id="GO:0004506">
    <property type="term" value="F:squalene monooxygenase activity"/>
    <property type="evidence" value="ECO:0007669"/>
    <property type="project" value="InterPro"/>
</dbReference>
<feature type="domain" description="FAD-dependent oxidoreductase 2 FAD-binding" evidence="3">
    <location>
        <begin position="6"/>
        <end position="37"/>
    </location>
</feature>
<dbReference type="Proteomes" id="UP000295468">
    <property type="component" value="Unassembled WGS sequence"/>
</dbReference>
<dbReference type="AlphaFoldDB" id="A0A4R6TKZ1"/>
<name>A0A4R6TKZ1_9FLAO</name>